<dbReference type="Gene3D" id="1.10.10.10">
    <property type="entry name" value="Winged helix-like DNA-binding domain superfamily/Winged helix DNA-binding domain"/>
    <property type="match status" value="1"/>
</dbReference>
<comment type="function">
    <text evidence="7">May play the central regulatory role in sporulation. It may be an element of the effector pathway responsible for the activation of sporulation genes in response to nutritional stress. Spo0A may act in concert with spo0H (a sigma factor) to control the expression of some genes that are critical to the sporulation process.</text>
</comment>
<dbReference type="SUPFAM" id="SSF52172">
    <property type="entry name" value="CheY-like"/>
    <property type="match status" value="1"/>
</dbReference>
<dbReference type="GO" id="GO:0006355">
    <property type="term" value="P:regulation of DNA-templated transcription"/>
    <property type="evidence" value="ECO:0007669"/>
    <property type="project" value="InterPro"/>
</dbReference>
<evidence type="ECO:0000256" key="4">
    <source>
        <dbReference type="ARBA" id="ARBA00023015"/>
    </source>
</evidence>
<dbReference type="EMBL" id="FNFP01000013">
    <property type="protein sequence ID" value="SDL28422.1"/>
    <property type="molecule type" value="Genomic_DNA"/>
</dbReference>
<evidence type="ECO:0000256" key="5">
    <source>
        <dbReference type="ARBA" id="ARBA00023125"/>
    </source>
</evidence>
<dbReference type="Pfam" id="PF00072">
    <property type="entry name" value="Response_reg"/>
    <property type="match status" value="1"/>
</dbReference>
<dbReference type="AlphaFoldDB" id="A0A1G9ITI1"/>
<dbReference type="Gene3D" id="3.40.50.2300">
    <property type="match status" value="1"/>
</dbReference>
<dbReference type="FunFam" id="1.10.10.10:FF:000018">
    <property type="entry name" value="DNA-binding response regulator ResD"/>
    <property type="match status" value="1"/>
</dbReference>
<feature type="domain" description="Response regulatory" evidence="10">
    <location>
        <begin position="9"/>
        <end position="123"/>
    </location>
</feature>
<evidence type="ECO:0000259" key="11">
    <source>
        <dbReference type="PROSITE" id="PS51755"/>
    </source>
</evidence>
<dbReference type="GO" id="GO:0000156">
    <property type="term" value="F:phosphorelay response regulator activity"/>
    <property type="evidence" value="ECO:0007669"/>
    <property type="project" value="TreeGrafter"/>
</dbReference>
<dbReference type="Gene3D" id="6.10.250.690">
    <property type="match status" value="1"/>
</dbReference>
<feature type="DNA-binding region" description="OmpR/PhoB-type" evidence="9">
    <location>
        <begin position="139"/>
        <end position="238"/>
    </location>
</feature>
<evidence type="ECO:0000313" key="12">
    <source>
        <dbReference type="EMBL" id="SDL28422.1"/>
    </source>
</evidence>
<evidence type="ECO:0000256" key="9">
    <source>
        <dbReference type="PROSITE-ProRule" id="PRU01091"/>
    </source>
</evidence>
<dbReference type="PROSITE" id="PS51755">
    <property type="entry name" value="OMPR_PHOB"/>
    <property type="match status" value="1"/>
</dbReference>
<keyword evidence="4" id="KW-0805">Transcription regulation</keyword>
<keyword evidence="5 9" id="KW-0238">DNA-binding</keyword>
<dbReference type="CDD" id="cd00383">
    <property type="entry name" value="trans_reg_C"/>
    <property type="match status" value="1"/>
</dbReference>
<dbReference type="GO" id="GO:0005829">
    <property type="term" value="C:cytosol"/>
    <property type="evidence" value="ECO:0007669"/>
    <property type="project" value="TreeGrafter"/>
</dbReference>
<reference evidence="12 13" key="1">
    <citation type="submission" date="2016-10" db="EMBL/GenBank/DDBJ databases">
        <authorList>
            <person name="de Groot N.N."/>
        </authorList>
    </citation>
    <scope>NUCLEOTIDE SEQUENCE [LARGE SCALE GENOMIC DNA]</scope>
    <source>
        <strain evidence="12 13">DSM 18346</strain>
    </source>
</reference>
<feature type="domain" description="OmpR/PhoB-type" evidence="11">
    <location>
        <begin position="139"/>
        <end position="238"/>
    </location>
</feature>
<dbReference type="STRING" id="393762.SAMN05660472_02939"/>
<dbReference type="Proteomes" id="UP000198718">
    <property type="component" value="Unassembled WGS sequence"/>
</dbReference>
<sequence length="245" mass="28364">MIQGKEQPIILIIDDEKEIASLLETVLKREGFESVHTASTAKQGLEAFKKLMPDLVLLDIMLPDGDGYELFKDFQKIKSVPILYISAKNEEVDRLLGFALGAEDYITKPFSPKEVAYRVKARLKYLSSTYIEEKEIQKKEMFCFGDICIDPDAGVIRKKDKVLDFTAKEYKILLYFTENPNRILSKEMICQEIWGEDFFGFDNTISVHIRKIRLKIEDDPSKPQWIQTVIGLGYKFVINRRAYET</sequence>
<accession>A0A1G9ITI1</accession>
<protein>
    <recommendedName>
        <fullName evidence="1">Stage 0 sporulation protein A homolog</fullName>
    </recommendedName>
</protein>
<dbReference type="GO" id="GO:0000976">
    <property type="term" value="F:transcription cis-regulatory region binding"/>
    <property type="evidence" value="ECO:0007669"/>
    <property type="project" value="TreeGrafter"/>
</dbReference>
<dbReference type="SMART" id="SM00448">
    <property type="entry name" value="REC"/>
    <property type="match status" value="1"/>
</dbReference>
<evidence type="ECO:0000256" key="3">
    <source>
        <dbReference type="ARBA" id="ARBA00023012"/>
    </source>
</evidence>
<evidence type="ECO:0000313" key="13">
    <source>
        <dbReference type="Proteomes" id="UP000198718"/>
    </source>
</evidence>
<keyword evidence="13" id="KW-1185">Reference proteome</keyword>
<feature type="modified residue" description="4-aspartylphosphate" evidence="8">
    <location>
        <position position="59"/>
    </location>
</feature>
<keyword evidence="6" id="KW-0804">Transcription</keyword>
<evidence type="ECO:0000256" key="1">
    <source>
        <dbReference type="ARBA" id="ARBA00018672"/>
    </source>
</evidence>
<evidence type="ECO:0000256" key="8">
    <source>
        <dbReference type="PROSITE-ProRule" id="PRU00169"/>
    </source>
</evidence>
<evidence type="ECO:0000256" key="6">
    <source>
        <dbReference type="ARBA" id="ARBA00023163"/>
    </source>
</evidence>
<dbReference type="PANTHER" id="PTHR48111:SF52">
    <property type="entry name" value="TRANSCRIPTIONAL REGULATORY PROTEIN YVRH"/>
    <property type="match status" value="1"/>
</dbReference>
<proteinExistence type="predicted"/>
<dbReference type="SUPFAM" id="SSF46894">
    <property type="entry name" value="C-terminal effector domain of the bipartite response regulators"/>
    <property type="match status" value="1"/>
</dbReference>
<name>A0A1G9ITI1_9FIRM</name>
<dbReference type="InterPro" id="IPR011006">
    <property type="entry name" value="CheY-like_superfamily"/>
</dbReference>
<keyword evidence="2 8" id="KW-0597">Phosphoprotein</keyword>
<dbReference type="InterPro" id="IPR016032">
    <property type="entry name" value="Sig_transdc_resp-reg_C-effctor"/>
</dbReference>
<dbReference type="PROSITE" id="PS50110">
    <property type="entry name" value="RESPONSE_REGULATORY"/>
    <property type="match status" value="1"/>
</dbReference>
<gene>
    <name evidence="12" type="ORF">SAMN05660472_02939</name>
</gene>
<evidence type="ECO:0000256" key="2">
    <source>
        <dbReference type="ARBA" id="ARBA00022553"/>
    </source>
</evidence>
<keyword evidence="3" id="KW-0902">Two-component regulatory system</keyword>
<evidence type="ECO:0000256" key="7">
    <source>
        <dbReference type="ARBA" id="ARBA00024867"/>
    </source>
</evidence>
<dbReference type="InterPro" id="IPR039420">
    <property type="entry name" value="WalR-like"/>
</dbReference>
<dbReference type="InterPro" id="IPR001867">
    <property type="entry name" value="OmpR/PhoB-type_DNA-bd"/>
</dbReference>
<organism evidence="12 13">
    <name type="scientific">Natronincola ferrireducens</name>
    <dbReference type="NCBI Taxonomy" id="393762"/>
    <lineage>
        <taxon>Bacteria</taxon>
        <taxon>Bacillati</taxon>
        <taxon>Bacillota</taxon>
        <taxon>Clostridia</taxon>
        <taxon>Peptostreptococcales</taxon>
        <taxon>Natronincolaceae</taxon>
        <taxon>Natronincola</taxon>
    </lineage>
</organism>
<dbReference type="Pfam" id="PF00486">
    <property type="entry name" value="Trans_reg_C"/>
    <property type="match status" value="1"/>
</dbReference>
<dbReference type="InterPro" id="IPR036388">
    <property type="entry name" value="WH-like_DNA-bd_sf"/>
</dbReference>
<dbReference type="RefSeq" id="WP_090554950.1">
    <property type="nucleotide sequence ID" value="NZ_FNFP01000013.1"/>
</dbReference>
<evidence type="ECO:0000259" key="10">
    <source>
        <dbReference type="PROSITE" id="PS50110"/>
    </source>
</evidence>
<dbReference type="InterPro" id="IPR001789">
    <property type="entry name" value="Sig_transdc_resp-reg_receiver"/>
</dbReference>
<dbReference type="CDD" id="cd17574">
    <property type="entry name" value="REC_OmpR"/>
    <property type="match status" value="1"/>
</dbReference>
<dbReference type="SMART" id="SM00862">
    <property type="entry name" value="Trans_reg_C"/>
    <property type="match status" value="1"/>
</dbReference>
<dbReference type="GO" id="GO:0032993">
    <property type="term" value="C:protein-DNA complex"/>
    <property type="evidence" value="ECO:0007669"/>
    <property type="project" value="TreeGrafter"/>
</dbReference>
<dbReference type="PANTHER" id="PTHR48111">
    <property type="entry name" value="REGULATOR OF RPOS"/>
    <property type="match status" value="1"/>
</dbReference>
<dbReference type="OrthoDB" id="9790442at2"/>